<dbReference type="EMBL" id="SNRY01004697">
    <property type="protein sequence ID" value="KAA6316939.1"/>
    <property type="molecule type" value="Genomic_DNA"/>
</dbReference>
<dbReference type="PANTHER" id="PTHR32322:SF18">
    <property type="entry name" value="S-ADENOSYLMETHIONINE_S-ADENOSYLHOMOCYSTEINE TRANSPORTER"/>
    <property type="match status" value="1"/>
</dbReference>
<evidence type="ECO:0000313" key="8">
    <source>
        <dbReference type="EMBL" id="KAA6316939.1"/>
    </source>
</evidence>
<dbReference type="GO" id="GO:0005886">
    <property type="term" value="C:plasma membrane"/>
    <property type="evidence" value="ECO:0007669"/>
    <property type="project" value="UniProtKB-SubCell"/>
</dbReference>
<name>A0A5J4Q738_9ZZZZ</name>
<protein>
    <submittedName>
        <fullName evidence="8">Putative amino-acid metabolite efflux pump</fullName>
    </submittedName>
</protein>
<feature type="transmembrane region" description="Helical" evidence="6">
    <location>
        <begin position="126"/>
        <end position="145"/>
    </location>
</feature>
<feature type="transmembrane region" description="Helical" evidence="6">
    <location>
        <begin position="214"/>
        <end position="237"/>
    </location>
</feature>
<comment type="caution">
    <text evidence="8">The sequence shown here is derived from an EMBL/GenBank/DDBJ whole genome shotgun (WGS) entry which is preliminary data.</text>
</comment>
<organism evidence="8">
    <name type="scientific">termite gut metagenome</name>
    <dbReference type="NCBI Taxonomy" id="433724"/>
    <lineage>
        <taxon>unclassified sequences</taxon>
        <taxon>metagenomes</taxon>
        <taxon>organismal metagenomes</taxon>
    </lineage>
</organism>
<evidence type="ECO:0000256" key="6">
    <source>
        <dbReference type="SAM" id="Phobius"/>
    </source>
</evidence>
<proteinExistence type="predicted"/>
<dbReference type="PANTHER" id="PTHR32322">
    <property type="entry name" value="INNER MEMBRANE TRANSPORTER"/>
    <property type="match status" value="1"/>
</dbReference>
<evidence type="ECO:0000259" key="7">
    <source>
        <dbReference type="Pfam" id="PF00892"/>
    </source>
</evidence>
<evidence type="ECO:0000256" key="4">
    <source>
        <dbReference type="ARBA" id="ARBA00022989"/>
    </source>
</evidence>
<dbReference type="InterPro" id="IPR037185">
    <property type="entry name" value="EmrE-like"/>
</dbReference>
<dbReference type="InterPro" id="IPR050638">
    <property type="entry name" value="AA-Vitamin_Transporters"/>
</dbReference>
<keyword evidence="4 6" id="KW-1133">Transmembrane helix</keyword>
<comment type="subcellular location">
    <subcellularLocation>
        <location evidence="1">Cell membrane</location>
        <topology evidence="1">Multi-pass membrane protein</topology>
    </subcellularLocation>
</comment>
<keyword evidence="5 6" id="KW-0472">Membrane</keyword>
<feature type="transmembrane region" description="Helical" evidence="6">
    <location>
        <begin position="157"/>
        <end position="177"/>
    </location>
</feature>
<dbReference type="Pfam" id="PF00892">
    <property type="entry name" value="EamA"/>
    <property type="match status" value="2"/>
</dbReference>
<feature type="domain" description="EamA" evidence="7">
    <location>
        <begin position="154"/>
        <end position="290"/>
    </location>
</feature>
<dbReference type="InterPro" id="IPR000620">
    <property type="entry name" value="EamA_dom"/>
</dbReference>
<feature type="transmembrane region" description="Helical" evidence="6">
    <location>
        <begin position="92"/>
        <end position="114"/>
    </location>
</feature>
<gene>
    <name evidence="8" type="ORF">EZS27_032830</name>
</gene>
<keyword evidence="2" id="KW-1003">Cell membrane</keyword>
<keyword evidence="3 6" id="KW-0812">Transmembrane</keyword>
<reference evidence="8" key="1">
    <citation type="submission" date="2019-03" db="EMBL/GenBank/DDBJ databases">
        <title>Single cell metagenomics reveals metabolic interactions within the superorganism composed of flagellate Streblomastix strix and complex community of Bacteroidetes bacteria on its surface.</title>
        <authorList>
            <person name="Treitli S.C."/>
            <person name="Kolisko M."/>
            <person name="Husnik F."/>
            <person name="Keeling P."/>
            <person name="Hampl V."/>
        </authorList>
    </citation>
    <scope>NUCLEOTIDE SEQUENCE</scope>
    <source>
        <strain evidence="8">STM</strain>
    </source>
</reference>
<feature type="domain" description="EamA" evidence="7">
    <location>
        <begin position="12"/>
        <end position="142"/>
    </location>
</feature>
<feature type="transmembrane region" description="Helical" evidence="6">
    <location>
        <begin position="38"/>
        <end position="57"/>
    </location>
</feature>
<evidence type="ECO:0000256" key="3">
    <source>
        <dbReference type="ARBA" id="ARBA00022692"/>
    </source>
</evidence>
<dbReference type="SUPFAM" id="SSF103481">
    <property type="entry name" value="Multidrug resistance efflux transporter EmrE"/>
    <property type="match status" value="2"/>
</dbReference>
<evidence type="ECO:0000256" key="5">
    <source>
        <dbReference type="ARBA" id="ARBA00023136"/>
    </source>
</evidence>
<dbReference type="AlphaFoldDB" id="A0A5J4Q738"/>
<evidence type="ECO:0000256" key="1">
    <source>
        <dbReference type="ARBA" id="ARBA00004651"/>
    </source>
</evidence>
<accession>A0A5J4Q738</accession>
<feature type="transmembrane region" description="Helical" evidence="6">
    <location>
        <begin position="189"/>
        <end position="208"/>
    </location>
</feature>
<feature type="transmembrane region" description="Helical" evidence="6">
    <location>
        <begin position="69"/>
        <end position="86"/>
    </location>
</feature>
<feature type="transmembrane region" description="Helical" evidence="6">
    <location>
        <begin position="249"/>
        <end position="268"/>
    </location>
</feature>
<evidence type="ECO:0000256" key="2">
    <source>
        <dbReference type="ARBA" id="ARBA00022475"/>
    </source>
</evidence>
<feature type="transmembrane region" description="Helical" evidence="6">
    <location>
        <begin position="274"/>
        <end position="291"/>
    </location>
</feature>
<sequence>MPAIRQKYGFHLIAILTVIVWGTTFVSTKVLINHGLLPVEILIYRFALAYAGILFFCPRTIFAKNRKDELLCMAIGMCGGSLYFLFENTALQIAPASNVALIICITPILTTFLTRLVFKKERIISYMIWGSFIALSGVVLVVFNGKFILKINPLGDMFTLLAALSWAFYSIVFGELSKRYSTLFITRKVFFYGIVTVLPFLYFSPATFDFRLVASPVILFNLLFLGIVASLLCYITWNKAVKELGIVQTSNYLYLNPLVTLLTSSVVIHERITFIVLIGSALILSGIYITGKKLRR</sequence>
<feature type="transmembrane region" description="Helical" evidence="6">
    <location>
        <begin position="12"/>
        <end position="32"/>
    </location>
</feature>